<name>A0A4R5W728_MYCMU</name>
<feature type="region of interest" description="Disordered" evidence="1">
    <location>
        <begin position="52"/>
        <end position="75"/>
    </location>
</feature>
<proteinExistence type="predicted"/>
<protein>
    <submittedName>
        <fullName evidence="2">Uncharacterized protein</fullName>
    </submittedName>
</protein>
<reference evidence="2 3" key="1">
    <citation type="submission" date="2019-01" db="EMBL/GenBank/DDBJ databases">
        <title>High-quality-draft genome sequences of five non-tuberculosis mycobacteriaceae isolated from a nosocomial environment.</title>
        <authorList>
            <person name="Tiago I."/>
            <person name="Alarico S."/>
            <person name="Pereira S.G."/>
            <person name="Coelho C."/>
            <person name="Maranha A."/>
            <person name="Empadinhas N."/>
        </authorList>
    </citation>
    <scope>NUCLEOTIDE SEQUENCE [LARGE SCALE GENOMIC DNA]</scope>
    <source>
        <strain evidence="2 3">24AIII</strain>
    </source>
</reference>
<organism evidence="2 3">
    <name type="scientific">Mycolicibacterium mucogenicum</name>
    <name type="common">Mycobacterium mucogenicum</name>
    <dbReference type="NCBI Taxonomy" id="56689"/>
    <lineage>
        <taxon>Bacteria</taxon>
        <taxon>Bacillati</taxon>
        <taxon>Actinomycetota</taxon>
        <taxon>Actinomycetes</taxon>
        <taxon>Mycobacteriales</taxon>
        <taxon>Mycobacteriaceae</taxon>
        <taxon>Mycolicibacterium</taxon>
    </lineage>
</organism>
<dbReference type="AlphaFoldDB" id="A0A4R5W728"/>
<accession>A0A4R5W728</accession>
<dbReference type="Proteomes" id="UP000294929">
    <property type="component" value="Unassembled WGS sequence"/>
</dbReference>
<sequence>MTASRDELLRLIDSMPDDQVDTLLADARRLSRAAQATPRGTWPPRFVGMIKDGPDVGSSPEYTDSVLSRGFGRER</sequence>
<evidence type="ECO:0000313" key="3">
    <source>
        <dbReference type="Proteomes" id="UP000294929"/>
    </source>
</evidence>
<comment type="caution">
    <text evidence="2">The sequence shown here is derived from an EMBL/GenBank/DDBJ whole genome shotgun (WGS) entry which is preliminary data.</text>
</comment>
<evidence type="ECO:0000313" key="2">
    <source>
        <dbReference type="EMBL" id="TDK84588.1"/>
    </source>
</evidence>
<gene>
    <name evidence="2" type="ORF">EUA03_25890</name>
</gene>
<evidence type="ECO:0000256" key="1">
    <source>
        <dbReference type="SAM" id="MobiDB-lite"/>
    </source>
</evidence>
<dbReference type="EMBL" id="SDLO01000037">
    <property type="protein sequence ID" value="TDK84588.1"/>
    <property type="molecule type" value="Genomic_DNA"/>
</dbReference>